<dbReference type="EMBL" id="JBIALX010000010">
    <property type="protein sequence ID" value="MFF0456433.1"/>
    <property type="molecule type" value="Genomic_DNA"/>
</dbReference>
<dbReference type="Pfam" id="PF13483">
    <property type="entry name" value="Lactamase_B_3"/>
    <property type="match status" value="1"/>
</dbReference>
<sequence>MRITHFDHACVLVEFPHDRATVRVLFDPGTYSQGFEELRDLDLILITHAHPDHLDTARWAALLEANPDAEVVLSPDAATGLGEARPAPTRTHVVAPGDTLTLRGIEVTVTGGGGHACIHPDLPGTDNNGYLVGGTVLHPGDAFDPPGVPVDVLLVPAAGPWMKAAEAVDYVRAVAPRVAIPIHQAGLAPMHRQLHHGLLTDLSPADTTVVVLEHGQPRQL</sequence>
<dbReference type="SMART" id="SM00849">
    <property type="entry name" value="Lactamase_B"/>
    <property type="match status" value="1"/>
</dbReference>
<keyword evidence="3" id="KW-1185">Reference proteome</keyword>
<dbReference type="InterPro" id="IPR050114">
    <property type="entry name" value="UPF0173_UPF0282_UlaG_hydrolase"/>
</dbReference>
<dbReference type="InterPro" id="IPR036866">
    <property type="entry name" value="RibonucZ/Hydroxyglut_hydro"/>
</dbReference>
<protein>
    <submittedName>
        <fullName evidence="2">MBL fold metallo-hydrolase</fullName>
    </submittedName>
</protein>
<dbReference type="Gene3D" id="3.60.15.10">
    <property type="entry name" value="Ribonuclease Z/Hydroxyacylglutathione hydrolase-like"/>
    <property type="match status" value="1"/>
</dbReference>
<reference evidence="2 3" key="1">
    <citation type="submission" date="2024-10" db="EMBL/GenBank/DDBJ databases">
        <title>The Natural Products Discovery Center: Release of the First 8490 Sequenced Strains for Exploring Actinobacteria Biosynthetic Diversity.</title>
        <authorList>
            <person name="Kalkreuter E."/>
            <person name="Kautsar S.A."/>
            <person name="Yang D."/>
            <person name="Bader C.D."/>
            <person name="Teijaro C.N."/>
            <person name="Fluegel L."/>
            <person name="Davis C.M."/>
            <person name="Simpson J.R."/>
            <person name="Lauterbach L."/>
            <person name="Steele A.D."/>
            <person name="Gui C."/>
            <person name="Meng S."/>
            <person name="Li G."/>
            <person name="Viehrig K."/>
            <person name="Ye F."/>
            <person name="Su P."/>
            <person name="Kiefer A.F."/>
            <person name="Nichols A."/>
            <person name="Cepeda A.J."/>
            <person name="Yan W."/>
            <person name="Fan B."/>
            <person name="Jiang Y."/>
            <person name="Adhikari A."/>
            <person name="Zheng C.-J."/>
            <person name="Schuster L."/>
            <person name="Cowan T.M."/>
            <person name="Smanski M.J."/>
            <person name="Chevrette M.G."/>
            <person name="De Carvalho L.P.S."/>
            <person name="Shen B."/>
        </authorList>
    </citation>
    <scope>NUCLEOTIDE SEQUENCE [LARGE SCALE GENOMIC DNA]</scope>
    <source>
        <strain evidence="2 3">NPDC004550</strain>
    </source>
</reference>
<evidence type="ECO:0000313" key="2">
    <source>
        <dbReference type="EMBL" id="MFF0456433.1"/>
    </source>
</evidence>
<evidence type="ECO:0000259" key="1">
    <source>
        <dbReference type="SMART" id="SM00849"/>
    </source>
</evidence>
<dbReference type="RefSeq" id="WP_387253320.1">
    <property type="nucleotide sequence ID" value="NZ_JBIALX010000010.1"/>
</dbReference>
<dbReference type="PANTHER" id="PTHR43546">
    <property type="entry name" value="UPF0173 METAL-DEPENDENT HYDROLASE MJ1163-RELATED"/>
    <property type="match status" value="1"/>
</dbReference>
<dbReference type="PANTHER" id="PTHR43546:SF3">
    <property type="entry name" value="UPF0173 METAL-DEPENDENT HYDROLASE MJ1163"/>
    <property type="match status" value="1"/>
</dbReference>
<evidence type="ECO:0000313" key="3">
    <source>
        <dbReference type="Proteomes" id="UP001601521"/>
    </source>
</evidence>
<dbReference type="InterPro" id="IPR001279">
    <property type="entry name" value="Metallo-B-lactamas"/>
</dbReference>
<organism evidence="2 3">
    <name type="scientific">Nocardia africana</name>
    <dbReference type="NCBI Taxonomy" id="134964"/>
    <lineage>
        <taxon>Bacteria</taxon>
        <taxon>Bacillati</taxon>
        <taxon>Actinomycetota</taxon>
        <taxon>Actinomycetes</taxon>
        <taxon>Mycobacteriales</taxon>
        <taxon>Nocardiaceae</taxon>
        <taxon>Nocardia</taxon>
    </lineage>
</organism>
<name>A0ABW6NMP6_9NOCA</name>
<dbReference type="CDD" id="cd06262">
    <property type="entry name" value="metallo-hydrolase-like_MBL-fold"/>
    <property type="match status" value="1"/>
</dbReference>
<dbReference type="Proteomes" id="UP001601521">
    <property type="component" value="Unassembled WGS sequence"/>
</dbReference>
<feature type="domain" description="Metallo-beta-lactamase" evidence="1">
    <location>
        <begin position="7"/>
        <end position="191"/>
    </location>
</feature>
<proteinExistence type="predicted"/>
<dbReference type="SUPFAM" id="SSF56281">
    <property type="entry name" value="Metallo-hydrolase/oxidoreductase"/>
    <property type="match status" value="1"/>
</dbReference>
<gene>
    <name evidence="2" type="ORF">ACFYTH_23975</name>
</gene>
<accession>A0ABW6NMP6</accession>
<comment type="caution">
    <text evidence="2">The sequence shown here is derived from an EMBL/GenBank/DDBJ whole genome shotgun (WGS) entry which is preliminary data.</text>
</comment>